<dbReference type="Proteomes" id="UP000188184">
    <property type="component" value="Plasmid unnamed2"/>
</dbReference>
<accession>A0A1Q2L553</accession>
<reference evidence="1 2" key="1">
    <citation type="submission" date="2017-02" db="EMBL/GenBank/DDBJ databases">
        <title>The complete genomic sequence of a novel cold adapted crude oil-degrading bacterium Planococcus qaidamina Y42.</title>
        <authorList>
            <person name="Yang R."/>
        </authorList>
    </citation>
    <scope>NUCLEOTIDE SEQUENCE [LARGE SCALE GENOMIC DNA]</scope>
    <source>
        <strain evidence="1 2">Y42</strain>
        <plasmid evidence="1 2">unnamed2</plasmid>
    </source>
</reference>
<dbReference type="InterPro" id="IPR012337">
    <property type="entry name" value="RNaseH-like_sf"/>
</dbReference>
<name>A0A1Q2L553_9BACL</name>
<dbReference type="PANTHER" id="PTHR35004">
    <property type="entry name" value="TRANSPOSASE RV3428C-RELATED"/>
    <property type="match status" value="1"/>
</dbReference>
<proteinExistence type="predicted"/>
<dbReference type="GO" id="GO:0003676">
    <property type="term" value="F:nucleic acid binding"/>
    <property type="evidence" value="ECO:0007669"/>
    <property type="project" value="InterPro"/>
</dbReference>
<evidence type="ECO:0000313" key="1">
    <source>
        <dbReference type="EMBL" id="AQQ55531.1"/>
    </source>
</evidence>
<dbReference type="PANTHER" id="PTHR35004:SF6">
    <property type="entry name" value="TRANSPOSASE"/>
    <property type="match status" value="1"/>
</dbReference>
<dbReference type="SUPFAM" id="SSF53098">
    <property type="entry name" value="Ribonuclease H-like"/>
    <property type="match status" value="1"/>
</dbReference>
<keyword evidence="2" id="KW-1185">Reference proteome</keyword>
<gene>
    <name evidence="1" type="ORF">B0X71_20360</name>
</gene>
<geneLocation type="plasmid" evidence="1 2">
    <name>unnamed2</name>
</geneLocation>
<evidence type="ECO:0000313" key="2">
    <source>
        <dbReference type="Proteomes" id="UP000188184"/>
    </source>
</evidence>
<dbReference type="EMBL" id="CP019642">
    <property type="protein sequence ID" value="AQQ55531.1"/>
    <property type="molecule type" value="Genomic_DNA"/>
</dbReference>
<dbReference type="InterPro" id="IPR009057">
    <property type="entry name" value="Homeodomain-like_sf"/>
</dbReference>
<sequence length="520" mass="61047">MEDRLLLFLKIQQLKEKKFKVAQIAAELKISRPTVYKYLEMDFEEVREYISNPHRKAKKLDPYRDWIVAWLEEYPHLSAAQIQDRLLERYPDLSIGESTVRLYVSEIREIYQIEKKAVVRHYEAVPEQPMGKQLQVDWGETKQRTTAKKEVKLYFIAFVLAHSRYKYMEWQDRPFTTRDAIRCHENAFRFYGGRPEEIVYDQDHLLTVSENAGDLLLTAEFQAYVKERKFKIHLCRKADPESKGMIENVVKYIKGNFADSRVFSEIKDWNRRAWQWLERTGNKNVHHTTKKRPVAVFLVEKQHLQPVSPLLSNESTDAPSITRNVGKDNTIRYRSNRYTVPTGTYGSLPENRVMIEVKGKKPGTLLIRKPQGREIIAEHPISMEKGKLIRNRNHTRDRSKGIESAKKEVIYSFTDSESAAVYVDELCQRYPRYRRDQLAILQKAILEESEWVDEALRKCVAEQLYSANDFRDVVSHLKSMDAELDRPVHEHLTVQPARPDISVNIRPLDAYTRILEGHAI</sequence>
<protein>
    <submittedName>
        <fullName evidence="1">Transposase</fullName>
    </submittedName>
</protein>
<organism evidence="1 2">
    <name type="scientific">Planococcus lenghuensis</name>
    <dbReference type="NCBI Taxonomy" id="2213202"/>
    <lineage>
        <taxon>Bacteria</taxon>
        <taxon>Bacillati</taxon>
        <taxon>Bacillota</taxon>
        <taxon>Bacilli</taxon>
        <taxon>Bacillales</taxon>
        <taxon>Caryophanaceae</taxon>
        <taxon>Planococcus</taxon>
    </lineage>
</organism>
<keyword evidence="1" id="KW-0614">Plasmid</keyword>
<dbReference type="KEGG" id="pmar:B0X71_20360"/>
<dbReference type="NCBIfam" id="NF033546">
    <property type="entry name" value="transpos_IS21"/>
    <property type="match status" value="1"/>
</dbReference>
<dbReference type="AlphaFoldDB" id="A0A1Q2L553"/>
<dbReference type="InterPro" id="IPR036397">
    <property type="entry name" value="RNaseH_sf"/>
</dbReference>
<dbReference type="Gene3D" id="3.30.420.10">
    <property type="entry name" value="Ribonuclease H-like superfamily/Ribonuclease H"/>
    <property type="match status" value="1"/>
</dbReference>
<dbReference type="SUPFAM" id="SSF46689">
    <property type="entry name" value="Homeodomain-like"/>
    <property type="match status" value="1"/>
</dbReference>